<evidence type="ECO:0000256" key="1">
    <source>
        <dbReference type="SAM" id="MobiDB-lite"/>
    </source>
</evidence>
<dbReference type="AlphaFoldDB" id="C5KC10"/>
<organism evidence="3">
    <name type="scientific">Perkinsus marinus (strain ATCC 50983 / TXsc)</name>
    <dbReference type="NCBI Taxonomy" id="423536"/>
    <lineage>
        <taxon>Eukaryota</taxon>
        <taxon>Sar</taxon>
        <taxon>Alveolata</taxon>
        <taxon>Perkinsozoa</taxon>
        <taxon>Perkinsea</taxon>
        <taxon>Perkinsida</taxon>
        <taxon>Perkinsidae</taxon>
        <taxon>Perkinsus</taxon>
    </lineage>
</organism>
<feature type="region of interest" description="Disordered" evidence="1">
    <location>
        <begin position="1"/>
        <end position="39"/>
    </location>
</feature>
<feature type="compositionally biased region" description="Polar residues" evidence="1">
    <location>
        <begin position="19"/>
        <end position="29"/>
    </location>
</feature>
<dbReference type="EMBL" id="GG671946">
    <property type="protein sequence ID" value="EER18041.1"/>
    <property type="molecule type" value="Genomic_DNA"/>
</dbReference>
<evidence type="ECO:0000313" key="2">
    <source>
        <dbReference type="EMBL" id="EER18041.1"/>
    </source>
</evidence>
<keyword evidence="3" id="KW-1185">Reference proteome</keyword>
<accession>C5KC10</accession>
<name>C5KC10_PERM5</name>
<dbReference type="InParanoid" id="C5KC10"/>
<dbReference type="OrthoDB" id="443167at2759"/>
<reference evidence="2 3" key="1">
    <citation type="submission" date="2008-07" db="EMBL/GenBank/DDBJ databases">
        <authorList>
            <person name="El-Sayed N."/>
            <person name="Caler E."/>
            <person name="Inman J."/>
            <person name="Amedeo P."/>
            <person name="Hass B."/>
            <person name="Wortman J."/>
        </authorList>
    </citation>
    <scope>NUCLEOTIDE SEQUENCE [LARGE SCALE GENOMIC DNA]</scope>
    <source>
        <strain evidence="3">ATCC 50983 / TXsc</strain>
    </source>
</reference>
<protein>
    <submittedName>
        <fullName evidence="2">Uncharacterized protein</fullName>
    </submittedName>
</protein>
<dbReference type="GeneID" id="9048432"/>
<dbReference type="Proteomes" id="UP000007800">
    <property type="component" value="Unassembled WGS sequence"/>
</dbReference>
<dbReference type="RefSeq" id="XP_002786245.1">
    <property type="nucleotide sequence ID" value="XM_002786199.1"/>
</dbReference>
<gene>
    <name evidence="2" type="ORF">Pmar_PMAR019924</name>
</gene>
<evidence type="ECO:0000313" key="3">
    <source>
        <dbReference type="Proteomes" id="UP000007800"/>
    </source>
</evidence>
<proteinExistence type="predicted"/>
<sequence>MSGDKKKAGDYGGLPEVENYTTEVDNASVSDGVDSPEVSGKEIPGEWLAYGTCREILAFESQGEIETSVGTAFVSSINVKGHALKLRKTGRNDLIMLCPEAMGEPTYTSVVGDYLMDIYCFTDAESLPKVYKLRCDSKEDAEYVRLLWNSDLEVRVVDAVKLTHPWYFRQP</sequence>